<dbReference type="InterPro" id="IPR008972">
    <property type="entry name" value="Cupredoxin"/>
</dbReference>
<dbReference type="InterPro" id="IPR000923">
    <property type="entry name" value="BlueCu_1"/>
</dbReference>
<evidence type="ECO:0000256" key="3">
    <source>
        <dbReference type="ARBA" id="ARBA00022982"/>
    </source>
</evidence>
<dbReference type="AlphaFoldDB" id="A0AA94HPT5"/>
<keyword evidence="3" id="KW-0249">Electron transport</keyword>
<dbReference type="Proteomes" id="UP000198506">
    <property type="component" value="Unassembled WGS sequence"/>
</dbReference>
<keyword evidence="2" id="KW-0479">Metal-binding</keyword>
<feature type="compositionally biased region" description="Low complexity" evidence="5">
    <location>
        <begin position="25"/>
        <end position="45"/>
    </location>
</feature>
<evidence type="ECO:0000256" key="4">
    <source>
        <dbReference type="ARBA" id="ARBA00023008"/>
    </source>
</evidence>
<dbReference type="GO" id="GO:0005507">
    <property type="term" value="F:copper ion binding"/>
    <property type="evidence" value="ECO:0007669"/>
    <property type="project" value="InterPro"/>
</dbReference>
<dbReference type="SUPFAM" id="SSF49503">
    <property type="entry name" value="Cupredoxins"/>
    <property type="match status" value="1"/>
</dbReference>
<evidence type="ECO:0000256" key="6">
    <source>
        <dbReference type="SAM" id="SignalP"/>
    </source>
</evidence>
<feature type="region of interest" description="Disordered" evidence="5">
    <location>
        <begin position="25"/>
        <end position="70"/>
    </location>
</feature>
<reference evidence="8 9" key="1">
    <citation type="submission" date="2016-10" db="EMBL/GenBank/DDBJ databases">
        <authorList>
            <person name="Varghese N."/>
            <person name="Submissions S."/>
        </authorList>
    </citation>
    <scope>NUCLEOTIDE SEQUENCE [LARGE SCALE GENOMIC DNA]</scope>
    <source>
        <strain evidence="8 9">IAM 15147</strain>
    </source>
</reference>
<keyword evidence="6" id="KW-0732">Signal</keyword>
<evidence type="ECO:0000313" key="8">
    <source>
        <dbReference type="EMBL" id="SFS18151.1"/>
    </source>
</evidence>
<dbReference type="GO" id="GO:0009055">
    <property type="term" value="F:electron transfer activity"/>
    <property type="evidence" value="ECO:0007669"/>
    <property type="project" value="InterPro"/>
</dbReference>
<evidence type="ECO:0000313" key="9">
    <source>
        <dbReference type="Proteomes" id="UP000198506"/>
    </source>
</evidence>
<proteinExistence type="predicted"/>
<evidence type="ECO:0000256" key="2">
    <source>
        <dbReference type="ARBA" id="ARBA00022723"/>
    </source>
</evidence>
<sequence>MSNTRSALAVLLTAAALVLTGCTGSTPEAPAESEPAATAPAATSDDGGGSDDSEAPAAGGELTGMVGTADDPEAYEIALLDAEGNPVTSLPAGDYSLTFADLSRMHNFHLTGPGGVDVATDVAGNDETTVEVTLEPGTYTFVCDPHQSNMRGEFEVTG</sequence>
<dbReference type="PROSITE" id="PS00196">
    <property type="entry name" value="COPPER_BLUE"/>
    <property type="match status" value="1"/>
</dbReference>
<organism evidence="8 9">
    <name type="scientific">Agrococcus baldri</name>
    <dbReference type="NCBI Taxonomy" id="153730"/>
    <lineage>
        <taxon>Bacteria</taxon>
        <taxon>Bacillati</taxon>
        <taxon>Actinomycetota</taxon>
        <taxon>Actinomycetes</taxon>
        <taxon>Micrococcales</taxon>
        <taxon>Microbacteriaceae</taxon>
        <taxon>Agrococcus</taxon>
    </lineage>
</organism>
<keyword evidence="9" id="KW-1185">Reference proteome</keyword>
<feature type="domain" description="Blue (type 1) copper" evidence="7">
    <location>
        <begin position="124"/>
        <end position="156"/>
    </location>
</feature>
<dbReference type="InterPro" id="IPR028871">
    <property type="entry name" value="BlueCu_1_BS"/>
</dbReference>
<gene>
    <name evidence="8" type="ORF">SAMN04487783_2547</name>
</gene>
<feature type="chain" id="PRO_5041734019" evidence="6">
    <location>
        <begin position="22"/>
        <end position="158"/>
    </location>
</feature>
<comment type="caution">
    <text evidence="8">The sequence shown here is derived from an EMBL/GenBank/DDBJ whole genome shotgun (WGS) entry which is preliminary data.</text>
</comment>
<evidence type="ECO:0000256" key="5">
    <source>
        <dbReference type="SAM" id="MobiDB-lite"/>
    </source>
</evidence>
<dbReference type="Pfam" id="PF00127">
    <property type="entry name" value="Copper-bind"/>
    <property type="match status" value="1"/>
</dbReference>
<protein>
    <submittedName>
        <fullName evidence="8">Copper binding protein, plastocyanin/azurin family</fullName>
    </submittedName>
</protein>
<evidence type="ECO:0000256" key="1">
    <source>
        <dbReference type="ARBA" id="ARBA00022448"/>
    </source>
</evidence>
<dbReference type="RefSeq" id="WP_092919321.1">
    <property type="nucleotide sequence ID" value="NZ_FOZN01000004.1"/>
</dbReference>
<keyword evidence="1" id="KW-0813">Transport</keyword>
<evidence type="ECO:0000259" key="7">
    <source>
        <dbReference type="Pfam" id="PF00127"/>
    </source>
</evidence>
<accession>A0AA94HPT5</accession>
<dbReference type="EMBL" id="FOZN01000004">
    <property type="protein sequence ID" value="SFS18151.1"/>
    <property type="molecule type" value="Genomic_DNA"/>
</dbReference>
<keyword evidence="4" id="KW-0186">Copper</keyword>
<feature type="signal peptide" evidence="6">
    <location>
        <begin position="1"/>
        <end position="21"/>
    </location>
</feature>
<dbReference type="Gene3D" id="2.60.40.420">
    <property type="entry name" value="Cupredoxins - blue copper proteins"/>
    <property type="match status" value="1"/>
</dbReference>
<name>A0AA94HPT5_9MICO</name>
<dbReference type="PROSITE" id="PS51257">
    <property type="entry name" value="PROKAR_LIPOPROTEIN"/>
    <property type="match status" value="1"/>
</dbReference>